<proteinExistence type="predicted"/>
<protein>
    <submittedName>
        <fullName evidence="1">Uncharacterized protein</fullName>
    </submittedName>
</protein>
<accession>A0A9Q3Q314</accession>
<evidence type="ECO:0000313" key="1">
    <source>
        <dbReference type="EMBL" id="MBW0582485.1"/>
    </source>
</evidence>
<name>A0A9Q3Q314_9BASI</name>
<evidence type="ECO:0000313" key="2">
    <source>
        <dbReference type="Proteomes" id="UP000765509"/>
    </source>
</evidence>
<sequence length="277" mass="31216">MNYSSNSYTTPSEIKNLEKLNSLNFISWQRSIVASLGMRNLEHLLNPGKPDNNDPKQKQTVFYFIVEHLDAENYNKCLSEDSKDPSKLWCSIKEHYASTSAENVASHLGKHFSIKFPSSSLGLSESISLFCSTLKLLCSLSSNLFTGNVMPQVLAFYVLQMLPESCRHVSTAVFHSIKVSTKIPTVEEVFKEVELDMLRRTNMDKELGMALKATTKTKKQLCQKGRHNPLAPHSESDCFQLFPEKHDAYHKRQSNHETASALALCNHVSLLSDSCEP</sequence>
<dbReference type="Proteomes" id="UP000765509">
    <property type="component" value="Unassembled WGS sequence"/>
</dbReference>
<dbReference type="AlphaFoldDB" id="A0A9Q3Q314"/>
<organism evidence="1 2">
    <name type="scientific">Austropuccinia psidii MF-1</name>
    <dbReference type="NCBI Taxonomy" id="1389203"/>
    <lineage>
        <taxon>Eukaryota</taxon>
        <taxon>Fungi</taxon>
        <taxon>Dikarya</taxon>
        <taxon>Basidiomycota</taxon>
        <taxon>Pucciniomycotina</taxon>
        <taxon>Pucciniomycetes</taxon>
        <taxon>Pucciniales</taxon>
        <taxon>Sphaerophragmiaceae</taxon>
        <taxon>Austropuccinia</taxon>
    </lineage>
</organism>
<dbReference type="EMBL" id="AVOT02112597">
    <property type="protein sequence ID" value="MBW0582485.1"/>
    <property type="molecule type" value="Genomic_DNA"/>
</dbReference>
<gene>
    <name evidence="1" type="ORF">O181_122200</name>
</gene>
<keyword evidence="2" id="KW-1185">Reference proteome</keyword>
<comment type="caution">
    <text evidence="1">The sequence shown here is derived from an EMBL/GenBank/DDBJ whole genome shotgun (WGS) entry which is preliminary data.</text>
</comment>
<reference evidence="1" key="1">
    <citation type="submission" date="2021-03" db="EMBL/GenBank/DDBJ databases">
        <title>Draft genome sequence of rust myrtle Austropuccinia psidii MF-1, a brazilian biotype.</title>
        <authorList>
            <person name="Quecine M.C."/>
            <person name="Pachon D.M.R."/>
            <person name="Bonatelli M.L."/>
            <person name="Correr F.H."/>
            <person name="Franceschini L.M."/>
            <person name="Leite T.F."/>
            <person name="Margarido G.R.A."/>
            <person name="Almeida C.A."/>
            <person name="Ferrarezi J.A."/>
            <person name="Labate C.A."/>
        </authorList>
    </citation>
    <scope>NUCLEOTIDE SEQUENCE</scope>
    <source>
        <strain evidence="1">MF-1</strain>
    </source>
</reference>